<name>F6BA40_DESCC</name>
<organism evidence="4 5">
    <name type="scientific">Desulfotomaculum nigrificans (strain DSM 14880 / VKM B-2319 / CO-1-SRB)</name>
    <name type="common">Desulfotomaculum carboxydivorans</name>
    <dbReference type="NCBI Taxonomy" id="868595"/>
    <lineage>
        <taxon>Bacteria</taxon>
        <taxon>Bacillati</taxon>
        <taxon>Bacillota</taxon>
        <taxon>Clostridia</taxon>
        <taxon>Eubacteriales</taxon>
        <taxon>Desulfotomaculaceae</taxon>
        <taxon>Desulfotomaculum</taxon>
    </lineage>
</organism>
<feature type="region of interest" description="Disordered" evidence="2">
    <location>
        <begin position="220"/>
        <end position="245"/>
    </location>
</feature>
<evidence type="ECO:0000256" key="2">
    <source>
        <dbReference type="SAM" id="MobiDB-lite"/>
    </source>
</evidence>
<dbReference type="EMBL" id="CP002736">
    <property type="protein sequence ID" value="AEF95009.1"/>
    <property type="molecule type" value="Genomic_DNA"/>
</dbReference>
<evidence type="ECO:0000313" key="4">
    <source>
        <dbReference type="EMBL" id="AEF95009.1"/>
    </source>
</evidence>
<dbReference type="GO" id="GO:0043683">
    <property type="term" value="P:type IV pilus assembly"/>
    <property type="evidence" value="ECO:0007669"/>
    <property type="project" value="InterPro"/>
</dbReference>
<keyword evidence="5" id="KW-1185">Reference proteome</keyword>
<dbReference type="InterPro" id="IPR007445">
    <property type="entry name" value="PilO"/>
</dbReference>
<dbReference type="Proteomes" id="UP000009226">
    <property type="component" value="Chromosome"/>
</dbReference>
<protein>
    <submittedName>
        <fullName evidence="4">Fimbrial assembly family protein</fullName>
    </submittedName>
</protein>
<dbReference type="Gene3D" id="3.30.70.60">
    <property type="match status" value="1"/>
</dbReference>
<keyword evidence="3" id="KW-0812">Transmembrane</keyword>
<accession>F6BA40</accession>
<evidence type="ECO:0000313" key="5">
    <source>
        <dbReference type="Proteomes" id="UP000009226"/>
    </source>
</evidence>
<dbReference type="AlphaFoldDB" id="F6BA40"/>
<dbReference type="Pfam" id="PF04350">
    <property type="entry name" value="PilO"/>
    <property type="match status" value="1"/>
</dbReference>
<gene>
    <name evidence="4" type="ordered locus">Desca_2170</name>
</gene>
<dbReference type="RefSeq" id="WP_013810586.1">
    <property type="nucleotide sequence ID" value="NC_015565.1"/>
</dbReference>
<dbReference type="eggNOG" id="COG3167">
    <property type="taxonomic scope" value="Bacteria"/>
</dbReference>
<evidence type="ECO:0000256" key="3">
    <source>
        <dbReference type="SAM" id="Phobius"/>
    </source>
</evidence>
<dbReference type="HOGENOM" id="CLU_1132165_0_0_9"/>
<dbReference type="InterPro" id="IPR014717">
    <property type="entry name" value="Transl_elong_EF1B/ribsomal_bS6"/>
</dbReference>
<dbReference type="STRING" id="868595.Desca_2170"/>
<feature type="coiled-coil region" evidence="1">
    <location>
        <begin position="52"/>
        <end position="82"/>
    </location>
</feature>
<keyword evidence="3" id="KW-1133">Transmembrane helix</keyword>
<reference evidence="4 5" key="1">
    <citation type="submission" date="2011-05" db="EMBL/GenBank/DDBJ databases">
        <title>Complete sequence of Desulfotomaculum carboxydivorans CO-1-SRB.</title>
        <authorList>
            <consortium name="US DOE Joint Genome Institute"/>
            <person name="Lucas S."/>
            <person name="Han J."/>
            <person name="Lapidus A."/>
            <person name="Cheng J.-F."/>
            <person name="Goodwin L."/>
            <person name="Pitluck S."/>
            <person name="Peters L."/>
            <person name="Mikhailova N."/>
            <person name="Lu M."/>
            <person name="Han C."/>
            <person name="Tapia R."/>
            <person name="Land M."/>
            <person name="Hauser L."/>
            <person name="Kyrpides N."/>
            <person name="Ivanova N."/>
            <person name="Pagani I."/>
            <person name="Stams A."/>
            <person name="Plugge C."/>
            <person name="Muyzer G."/>
            <person name="Kuever J."/>
            <person name="Parshina S."/>
            <person name="Ivanova A."/>
            <person name="Nazina T."/>
            <person name="Woyke T."/>
        </authorList>
    </citation>
    <scope>NUCLEOTIDE SEQUENCE [LARGE SCALE GENOMIC DNA]</scope>
    <source>
        <strain evidence="5">DSM 14880 / VKM B-2319 / CO-1-SRB</strain>
    </source>
</reference>
<proteinExistence type="predicted"/>
<sequence length="245" mass="28238">MIKLEVTPRDKKILSIFIPVLLLGLLVWFFLWPRFNEYRTNQARIAHIKDSIQQLRQGNSRLDDELKSLAQTRAKLSEVNKRFSTDMQDGLFIVSLSRKLKAEHVNLTLFRPLDVQEKESYYILPVEMELTGDYNRLIAVIDFLENQANLTELREISFEALTPQGESSSENPFITQSILAQGDVTAKFILMIFSQHSPQGKLYLEDIKNWRFGRENPFTEMANPRPIPPNMGPSTGLYPPLPITN</sequence>
<dbReference type="GO" id="GO:0043107">
    <property type="term" value="P:type IV pilus-dependent motility"/>
    <property type="evidence" value="ECO:0007669"/>
    <property type="project" value="InterPro"/>
</dbReference>
<keyword evidence="3" id="KW-0472">Membrane</keyword>
<dbReference type="KEGG" id="dca:Desca_2170"/>
<keyword evidence="1" id="KW-0175">Coiled coil</keyword>
<feature type="transmembrane region" description="Helical" evidence="3">
    <location>
        <begin position="12"/>
        <end position="32"/>
    </location>
</feature>
<evidence type="ECO:0000256" key="1">
    <source>
        <dbReference type="SAM" id="Coils"/>
    </source>
</evidence>